<comment type="similarity">
    <text evidence="2 7 8">Belongs to the peptidase C12 family.</text>
</comment>
<accession>A0A1V9ZQA8</accession>
<keyword evidence="6 7" id="KW-0788">Thiol protease</keyword>
<dbReference type="InterPro" id="IPR001578">
    <property type="entry name" value="Peptidase_C12_UCH"/>
</dbReference>
<evidence type="ECO:0000256" key="5">
    <source>
        <dbReference type="ARBA" id="ARBA00022801"/>
    </source>
</evidence>
<dbReference type="GO" id="GO:0016579">
    <property type="term" value="P:protein deubiquitination"/>
    <property type="evidence" value="ECO:0007669"/>
    <property type="project" value="TreeGrafter"/>
</dbReference>
<dbReference type="GO" id="GO:0006511">
    <property type="term" value="P:ubiquitin-dependent protein catabolic process"/>
    <property type="evidence" value="ECO:0007669"/>
    <property type="project" value="UniProtKB-UniRule"/>
</dbReference>
<keyword evidence="4 7" id="KW-0833">Ubl conjugation pathway</keyword>
<dbReference type="OrthoDB" id="427186at2759"/>
<keyword evidence="3 7" id="KW-0645">Protease</keyword>
<name>A0A1V9ZQA8_9STRA</name>
<sequence length="240" mass="27320">MSTEERSKRWFPLESNPNVMNDYIRRMGVPDDCEYEFCDVYSTEDWALDMVLRPVLAVIMLFPIKAHTEEFAKGQQERIVKGGQYVSPNVYFMKQTVGNACGTVGILHALGNVKDAIKFREGSFLDTFFKSTRGKTPEEIAAILEEDDELEENHTSAAQEGQSDQLEHVDDPINTHFVCFTTVDDKLYELDGRKAFPINHGLSSDDLVLENACNIINGYMQRDEGEIRFTIVALAKKQEY</sequence>
<dbReference type="Gene3D" id="3.40.532.10">
    <property type="entry name" value="Peptidase C12, ubiquitin carboxyl-terminal hydrolase"/>
    <property type="match status" value="1"/>
</dbReference>
<dbReference type="EMBL" id="JNBS01001738">
    <property type="protein sequence ID" value="OQS00212.1"/>
    <property type="molecule type" value="Genomic_DNA"/>
</dbReference>
<keyword evidence="5 7" id="KW-0378">Hydrolase</keyword>
<evidence type="ECO:0000256" key="7">
    <source>
        <dbReference type="PROSITE-ProRule" id="PRU01393"/>
    </source>
</evidence>
<dbReference type="EC" id="3.4.19.12" evidence="8"/>
<comment type="catalytic activity">
    <reaction evidence="1 7 8">
        <text>Thiol-dependent hydrolysis of ester, thioester, amide, peptide and isopeptide bonds formed by the C-terminal Gly of ubiquitin (a 76-residue protein attached to proteins as an intracellular targeting signal).</text>
        <dbReference type="EC" id="3.4.19.12"/>
    </reaction>
</comment>
<gene>
    <name evidence="10" type="ORF">THRCLA_06145</name>
</gene>
<dbReference type="PANTHER" id="PTHR10589">
    <property type="entry name" value="UBIQUITIN CARBOXYL-TERMINAL HYDROLASE"/>
    <property type="match status" value="1"/>
</dbReference>
<dbReference type="CDD" id="cd09616">
    <property type="entry name" value="Peptidase_C12_UCH_L1_L3"/>
    <property type="match status" value="1"/>
</dbReference>
<dbReference type="GO" id="GO:0005737">
    <property type="term" value="C:cytoplasm"/>
    <property type="evidence" value="ECO:0007669"/>
    <property type="project" value="TreeGrafter"/>
</dbReference>
<feature type="active site" description="Proton donor" evidence="7">
    <location>
        <position position="176"/>
    </location>
</feature>
<evidence type="ECO:0000313" key="11">
    <source>
        <dbReference type="Proteomes" id="UP000243217"/>
    </source>
</evidence>
<proteinExistence type="inferred from homology"/>
<dbReference type="GO" id="GO:0004843">
    <property type="term" value="F:cysteine-type deubiquitinase activity"/>
    <property type="evidence" value="ECO:0007669"/>
    <property type="project" value="UniProtKB-UniRule"/>
</dbReference>
<evidence type="ECO:0000256" key="4">
    <source>
        <dbReference type="ARBA" id="ARBA00022786"/>
    </source>
</evidence>
<dbReference type="AlphaFoldDB" id="A0A1V9ZQA8"/>
<evidence type="ECO:0000256" key="6">
    <source>
        <dbReference type="ARBA" id="ARBA00022807"/>
    </source>
</evidence>
<comment type="caution">
    <text evidence="10">The sequence shown here is derived from an EMBL/GenBank/DDBJ whole genome shotgun (WGS) entry which is preliminary data.</text>
</comment>
<evidence type="ECO:0000256" key="8">
    <source>
        <dbReference type="RuleBase" id="RU361215"/>
    </source>
</evidence>
<feature type="domain" description="UCH catalytic" evidence="9">
    <location>
        <begin position="9"/>
        <end position="236"/>
    </location>
</feature>
<protein>
    <recommendedName>
        <fullName evidence="8">Ubiquitin carboxyl-terminal hydrolase</fullName>
        <ecNumber evidence="8">3.4.19.12</ecNumber>
    </recommendedName>
</protein>
<reference evidence="10 11" key="1">
    <citation type="journal article" date="2014" name="Genome Biol. Evol.">
        <title>The secreted proteins of Achlya hypogyna and Thraustotheca clavata identify the ancestral oomycete secretome and reveal gene acquisitions by horizontal gene transfer.</title>
        <authorList>
            <person name="Misner I."/>
            <person name="Blouin N."/>
            <person name="Leonard G."/>
            <person name="Richards T.A."/>
            <person name="Lane C.E."/>
        </authorList>
    </citation>
    <scope>NUCLEOTIDE SEQUENCE [LARGE SCALE GENOMIC DNA]</scope>
    <source>
        <strain evidence="10 11">ATCC 34112</strain>
    </source>
</reference>
<evidence type="ECO:0000259" key="9">
    <source>
        <dbReference type="PROSITE" id="PS52048"/>
    </source>
</evidence>
<dbReference type="Pfam" id="PF01088">
    <property type="entry name" value="Peptidase_C12"/>
    <property type="match status" value="1"/>
</dbReference>
<organism evidence="10 11">
    <name type="scientific">Thraustotheca clavata</name>
    <dbReference type="NCBI Taxonomy" id="74557"/>
    <lineage>
        <taxon>Eukaryota</taxon>
        <taxon>Sar</taxon>
        <taxon>Stramenopiles</taxon>
        <taxon>Oomycota</taxon>
        <taxon>Saprolegniomycetes</taxon>
        <taxon>Saprolegniales</taxon>
        <taxon>Achlyaceae</taxon>
        <taxon>Thraustotheca</taxon>
    </lineage>
</organism>
<dbReference type="PANTHER" id="PTHR10589:SF17">
    <property type="entry name" value="UBIQUITIN CARBOXYL-TERMINAL HYDROLASE"/>
    <property type="match status" value="1"/>
</dbReference>
<dbReference type="FunFam" id="3.40.532.10:FF:000006">
    <property type="entry name" value="Ubiquitin carboxyl-terminal hydrolase"/>
    <property type="match status" value="1"/>
</dbReference>
<feature type="site" description="Transition state stabilizer" evidence="7">
    <location>
        <position position="95"/>
    </location>
</feature>
<evidence type="ECO:0000256" key="3">
    <source>
        <dbReference type="ARBA" id="ARBA00022670"/>
    </source>
</evidence>
<dbReference type="InterPro" id="IPR038765">
    <property type="entry name" value="Papain-like_cys_pep_sf"/>
</dbReference>
<dbReference type="STRING" id="74557.A0A1V9ZQA8"/>
<keyword evidence="11" id="KW-1185">Reference proteome</keyword>
<evidence type="ECO:0000313" key="10">
    <source>
        <dbReference type="EMBL" id="OQS00212.1"/>
    </source>
</evidence>
<dbReference type="SUPFAM" id="SSF54001">
    <property type="entry name" value="Cysteine proteinases"/>
    <property type="match status" value="1"/>
</dbReference>
<evidence type="ECO:0000256" key="1">
    <source>
        <dbReference type="ARBA" id="ARBA00000707"/>
    </source>
</evidence>
<dbReference type="Proteomes" id="UP000243217">
    <property type="component" value="Unassembled WGS sequence"/>
</dbReference>
<evidence type="ECO:0000256" key="2">
    <source>
        <dbReference type="ARBA" id="ARBA00009326"/>
    </source>
</evidence>
<dbReference type="InterPro" id="IPR036959">
    <property type="entry name" value="Peptidase_C12_UCH_sf"/>
</dbReference>
<feature type="active site" description="Nucleophile" evidence="7">
    <location>
        <position position="101"/>
    </location>
</feature>
<dbReference type="PROSITE" id="PS52048">
    <property type="entry name" value="UCH_DOMAIN"/>
    <property type="match status" value="1"/>
</dbReference>
<dbReference type="PRINTS" id="PR00707">
    <property type="entry name" value="UBCTHYDRLASE"/>
</dbReference>
<feature type="site" description="Important for enzyme activity" evidence="7">
    <location>
        <position position="191"/>
    </location>
</feature>